<feature type="region of interest" description="Disordered" evidence="1">
    <location>
        <begin position="148"/>
        <end position="196"/>
    </location>
</feature>
<dbReference type="InParanoid" id="A0A0C2ZAK7"/>
<evidence type="ECO:0000313" key="3">
    <source>
        <dbReference type="EMBL" id="KIM58923.1"/>
    </source>
</evidence>
<proteinExistence type="predicted"/>
<evidence type="ECO:0000313" key="4">
    <source>
        <dbReference type="Proteomes" id="UP000053989"/>
    </source>
</evidence>
<name>A0A0C2ZAK7_9AGAM</name>
<dbReference type="HOGENOM" id="CLU_051883_0_0_1"/>
<keyword evidence="2" id="KW-0812">Transmembrane</keyword>
<reference evidence="3 4" key="1">
    <citation type="submission" date="2014-04" db="EMBL/GenBank/DDBJ databases">
        <authorList>
            <consortium name="DOE Joint Genome Institute"/>
            <person name="Kuo A."/>
            <person name="Kohler A."/>
            <person name="Nagy L.G."/>
            <person name="Floudas D."/>
            <person name="Copeland A."/>
            <person name="Barry K.W."/>
            <person name="Cichocki N."/>
            <person name="Veneault-Fourrey C."/>
            <person name="LaButti K."/>
            <person name="Lindquist E.A."/>
            <person name="Lipzen A."/>
            <person name="Lundell T."/>
            <person name="Morin E."/>
            <person name="Murat C."/>
            <person name="Sun H."/>
            <person name="Tunlid A."/>
            <person name="Henrissat B."/>
            <person name="Grigoriev I.V."/>
            <person name="Hibbett D.S."/>
            <person name="Martin F."/>
            <person name="Nordberg H.P."/>
            <person name="Cantor M.N."/>
            <person name="Hua S.X."/>
        </authorList>
    </citation>
    <scope>NUCLEOTIDE SEQUENCE [LARGE SCALE GENOMIC DNA]</scope>
    <source>
        <strain evidence="3 4">Foug A</strain>
    </source>
</reference>
<dbReference type="AlphaFoldDB" id="A0A0C2ZAK7"/>
<evidence type="ECO:0000256" key="1">
    <source>
        <dbReference type="SAM" id="MobiDB-lite"/>
    </source>
</evidence>
<dbReference type="EMBL" id="KN822080">
    <property type="protein sequence ID" value="KIM58923.1"/>
    <property type="molecule type" value="Genomic_DNA"/>
</dbReference>
<gene>
    <name evidence="3" type="ORF">SCLCIDRAFT_1052172</name>
</gene>
<reference evidence="4" key="2">
    <citation type="submission" date="2015-01" db="EMBL/GenBank/DDBJ databases">
        <title>Evolutionary Origins and Diversification of the Mycorrhizal Mutualists.</title>
        <authorList>
            <consortium name="DOE Joint Genome Institute"/>
            <consortium name="Mycorrhizal Genomics Consortium"/>
            <person name="Kohler A."/>
            <person name="Kuo A."/>
            <person name="Nagy L.G."/>
            <person name="Floudas D."/>
            <person name="Copeland A."/>
            <person name="Barry K.W."/>
            <person name="Cichocki N."/>
            <person name="Veneault-Fourrey C."/>
            <person name="LaButti K."/>
            <person name="Lindquist E.A."/>
            <person name="Lipzen A."/>
            <person name="Lundell T."/>
            <person name="Morin E."/>
            <person name="Murat C."/>
            <person name="Riley R."/>
            <person name="Ohm R."/>
            <person name="Sun H."/>
            <person name="Tunlid A."/>
            <person name="Henrissat B."/>
            <person name="Grigoriev I.V."/>
            <person name="Hibbett D.S."/>
            <person name="Martin F."/>
        </authorList>
    </citation>
    <scope>NUCLEOTIDE SEQUENCE [LARGE SCALE GENOMIC DNA]</scope>
    <source>
        <strain evidence="4">Foug A</strain>
    </source>
</reference>
<feature type="transmembrane region" description="Helical" evidence="2">
    <location>
        <begin position="23"/>
        <end position="47"/>
    </location>
</feature>
<protein>
    <submittedName>
        <fullName evidence="3">Uncharacterized protein</fullName>
    </submittedName>
</protein>
<dbReference type="Proteomes" id="UP000053989">
    <property type="component" value="Unassembled WGS sequence"/>
</dbReference>
<accession>A0A0C2ZAK7</accession>
<keyword evidence="4" id="KW-1185">Reference proteome</keyword>
<keyword evidence="2" id="KW-0472">Membrane</keyword>
<dbReference type="OrthoDB" id="3265603at2759"/>
<sequence length="196" mass="22055">MAHGHRIPTKQLSTIPKIDGSQAGFIALVVFLSVLIVVCCSAVFYLLRYHEPTDQDRTARRERYRRRRAEVDGSTVETPFGEKFKQAWNRVRHGKRRGRGDQALSHEGQVQSLPKNDIEYIPRTVESSLSGTGDAFLSPLVSRSMDMSDSDVIRAQSPLSESTCKEDESDEEQATRDSRHFSTLSTGSGTRFIEHV</sequence>
<keyword evidence="2" id="KW-1133">Transmembrane helix</keyword>
<evidence type="ECO:0000256" key="2">
    <source>
        <dbReference type="SAM" id="Phobius"/>
    </source>
</evidence>
<organism evidence="3 4">
    <name type="scientific">Scleroderma citrinum Foug A</name>
    <dbReference type="NCBI Taxonomy" id="1036808"/>
    <lineage>
        <taxon>Eukaryota</taxon>
        <taxon>Fungi</taxon>
        <taxon>Dikarya</taxon>
        <taxon>Basidiomycota</taxon>
        <taxon>Agaricomycotina</taxon>
        <taxon>Agaricomycetes</taxon>
        <taxon>Agaricomycetidae</taxon>
        <taxon>Boletales</taxon>
        <taxon>Sclerodermatineae</taxon>
        <taxon>Sclerodermataceae</taxon>
        <taxon>Scleroderma</taxon>
    </lineage>
</organism>